<proteinExistence type="predicted"/>
<protein>
    <submittedName>
        <fullName evidence="1">Uncharacterized protein</fullName>
    </submittedName>
</protein>
<dbReference type="RefSeq" id="WP_139297236.1">
    <property type="nucleotide sequence ID" value="NZ_FSRK01000001.1"/>
</dbReference>
<dbReference type="STRING" id="1416779.SAMN05444409_0207"/>
<gene>
    <name evidence="1" type="ORF">SAMN05444409_0207</name>
</gene>
<name>A0A1N6E0Y5_9FLAO</name>
<dbReference type="EMBL" id="FSRK01000001">
    <property type="protein sequence ID" value="SIN76688.1"/>
    <property type="molecule type" value="Genomic_DNA"/>
</dbReference>
<dbReference type="AlphaFoldDB" id="A0A1N6E0Y5"/>
<dbReference type="Proteomes" id="UP000185207">
    <property type="component" value="Unassembled WGS sequence"/>
</dbReference>
<evidence type="ECO:0000313" key="1">
    <source>
        <dbReference type="EMBL" id="SIN76688.1"/>
    </source>
</evidence>
<evidence type="ECO:0000313" key="2">
    <source>
        <dbReference type="Proteomes" id="UP000185207"/>
    </source>
</evidence>
<sequence length="176" mass="20986">MKKYLFIFVFVIFNQTFGQIPKLKKTYSLNPTIDYFIDNLQGINHENIVIIVSFFYDKKEKSFLLDLTCENVKLIFDKSEKNIYKIYKYKDYNLLLIGQNSQQIKFLNSIIKNLKPNINSNVEFLGKQKYGISNDPYSWYLDFNKKMNIKNIYITEDESTEKYAKIVSKIMELSKK</sequence>
<accession>A0A1N6E0Y5</accession>
<dbReference type="OrthoDB" id="1263668at2"/>
<organism evidence="1 2">
    <name type="scientific">Epilithonimonas zeae</name>
    <dbReference type="NCBI Taxonomy" id="1416779"/>
    <lineage>
        <taxon>Bacteria</taxon>
        <taxon>Pseudomonadati</taxon>
        <taxon>Bacteroidota</taxon>
        <taxon>Flavobacteriia</taxon>
        <taxon>Flavobacteriales</taxon>
        <taxon>Weeksellaceae</taxon>
        <taxon>Chryseobacterium group</taxon>
        <taxon>Epilithonimonas</taxon>
    </lineage>
</organism>
<keyword evidence="2" id="KW-1185">Reference proteome</keyword>
<reference evidence="2" key="1">
    <citation type="submission" date="2016-11" db="EMBL/GenBank/DDBJ databases">
        <authorList>
            <person name="Varghese N."/>
            <person name="Submissions S."/>
        </authorList>
    </citation>
    <scope>NUCLEOTIDE SEQUENCE [LARGE SCALE GENOMIC DNA]</scope>
    <source>
        <strain evidence="2">DSM 27623</strain>
    </source>
</reference>